<proteinExistence type="inferred from homology"/>
<dbReference type="AlphaFoldDB" id="A0A139X3M4"/>
<dbReference type="PANTHER" id="PTHR34963">
    <property type="match status" value="1"/>
</dbReference>
<comment type="caution">
    <text evidence="6">The sequence shown here is derived from an EMBL/GenBank/DDBJ whole genome shotgun (WGS) entry which is preliminary data.</text>
</comment>
<dbReference type="NCBIfam" id="TIGR03047">
    <property type="entry name" value="PS_II_psb28"/>
    <property type="match status" value="1"/>
</dbReference>
<sequence length="122" mass="14106">MTSKTPSIQFFAGIFEELNNVSLRRNLRSGNRIVVMLFKQVKALNGFNSFTKQSLNSMLLTDEEGEIRVTPSSTQFIFGGAEGDELQRVECKFEIEQEDQWQRFMRFMKRYSEANGLVYGES</sequence>
<reference evidence="6 7" key="1">
    <citation type="journal article" date="2013" name="Genome Biol. Evol.">
        <title>Genomes of Stigonematalean cyanobacteria (subsection V) and the evolution of oxygenic photosynthesis from prokaryotes to plastids.</title>
        <authorList>
            <person name="Dagan T."/>
            <person name="Roettger M."/>
            <person name="Stucken K."/>
            <person name="Landan G."/>
            <person name="Koch R."/>
            <person name="Major P."/>
            <person name="Gould S.B."/>
            <person name="Goremykin V.V."/>
            <person name="Rippka R."/>
            <person name="Tandeau de Marsac N."/>
            <person name="Gugger M."/>
            <person name="Lockhart P.J."/>
            <person name="Allen J.F."/>
            <person name="Brune I."/>
            <person name="Maus I."/>
            <person name="Puhler A."/>
            <person name="Martin W.F."/>
        </authorList>
    </citation>
    <scope>NUCLEOTIDE SEQUENCE [LARGE SCALE GENOMIC DNA]</scope>
    <source>
        <strain evidence="6 7">PCC 7110</strain>
    </source>
</reference>
<comment type="subcellular location">
    <subcellularLocation>
        <location evidence="1">Membrane</location>
        <topology evidence="1">Peripheral membrane protein</topology>
    </subcellularLocation>
</comment>
<accession>A0A139X3M4</accession>
<dbReference type="Gene3D" id="2.40.30.220">
    <property type="entry name" value="Photosystem II Psb28"/>
    <property type="match status" value="1"/>
</dbReference>
<evidence type="ECO:0000313" key="7">
    <source>
        <dbReference type="Proteomes" id="UP000076925"/>
    </source>
</evidence>
<evidence type="ECO:0000313" key="6">
    <source>
        <dbReference type="EMBL" id="KYC39263.1"/>
    </source>
</evidence>
<keyword evidence="3" id="KW-0472">Membrane</keyword>
<dbReference type="EMBL" id="ANNX02000035">
    <property type="protein sequence ID" value="KYC39263.1"/>
    <property type="molecule type" value="Genomic_DNA"/>
</dbReference>
<dbReference type="GO" id="GO:0009654">
    <property type="term" value="C:photosystem II oxygen evolving complex"/>
    <property type="evidence" value="ECO:0007669"/>
    <property type="project" value="InterPro"/>
</dbReference>
<dbReference type="InterPro" id="IPR005610">
    <property type="entry name" value="PSII_Psb28_class-1"/>
</dbReference>
<keyword evidence="7" id="KW-1185">Reference proteome</keyword>
<evidence type="ECO:0000256" key="4">
    <source>
        <dbReference type="ARBA" id="ARBA00023276"/>
    </source>
</evidence>
<name>A0A139X3M4_9CYAN</name>
<dbReference type="STRING" id="128403.WA1_31475"/>
<dbReference type="Pfam" id="PF03912">
    <property type="entry name" value="Psb28"/>
    <property type="match status" value="1"/>
</dbReference>
<dbReference type="RefSeq" id="WP_017740343.1">
    <property type="nucleotide sequence ID" value="NZ_KQ976354.1"/>
</dbReference>
<gene>
    <name evidence="6" type="ORF">WA1_31475</name>
</gene>
<protein>
    <recommendedName>
        <fullName evidence="5">Photosystem II reaction center Psb28 protein</fullName>
    </recommendedName>
</protein>
<keyword evidence="2 5" id="KW-0602">Photosynthesis</keyword>
<evidence type="ECO:0000256" key="2">
    <source>
        <dbReference type="ARBA" id="ARBA00022531"/>
    </source>
</evidence>
<organism evidence="6 7">
    <name type="scientific">Scytonema hofmannii PCC 7110</name>
    <dbReference type="NCBI Taxonomy" id="128403"/>
    <lineage>
        <taxon>Bacteria</taxon>
        <taxon>Bacillati</taxon>
        <taxon>Cyanobacteriota</taxon>
        <taxon>Cyanophyceae</taxon>
        <taxon>Nostocales</taxon>
        <taxon>Scytonemataceae</taxon>
        <taxon>Scytonema</taxon>
    </lineage>
</organism>
<evidence type="ECO:0000256" key="1">
    <source>
        <dbReference type="ARBA" id="ARBA00004170"/>
    </source>
</evidence>
<evidence type="ECO:0000256" key="3">
    <source>
        <dbReference type="ARBA" id="ARBA00023136"/>
    </source>
</evidence>
<keyword evidence="4 5" id="KW-0604">Photosystem II</keyword>
<dbReference type="Proteomes" id="UP000076925">
    <property type="component" value="Unassembled WGS sequence"/>
</dbReference>
<dbReference type="GO" id="GO:0015979">
    <property type="term" value="P:photosynthesis"/>
    <property type="evidence" value="ECO:0007669"/>
    <property type="project" value="UniProtKB-KW"/>
</dbReference>
<dbReference type="InterPro" id="IPR038676">
    <property type="entry name" value="Psb28_c1_sf"/>
</dbReference>
<dbReference type="OrthoDB" id="559598at2"/>
<dbReference type="PANTHER" id="PTHR34963:SF2">
    <property type="entry name" value="PHOTOSYSTEM II REACTION CENTER PSB28 PROTEIN, CHLOROPLASTIC"/>
    <property type="match status" value="1"/>
</dbReference>
<evidence type="ECO:0000256" key="5">
    <source>
        <dbReference type="RuleBase" id="RU003509"/>
    </source>
</evidence>
<comment type="similarity">
    <text evidence="5">Belongs to the Psb28 family.</text>
</comment>